<dbReference type="GeneID" id="20674194"/>
<sequence length="123" mass="13746">MAIMFPNSFSDLRGPASSPPTPEKPATHAPCEPTEPSRDTSFYLETVVFLAENTLFRVPRYRLEAEEGVFAGMFSMPQGEKAKEGSSDTNPIILPSQVTAFEFKSFMKAIYPTTRRIHYFDSG</sequence>
<name>W4K9Z2_HETIT</name>
<organism evidence="2 3">
    <name type="scientific">Heterobasidion irregulare (strain TC 32-1)</name>
    <dbReference type="NCBI Taxonomy" id="747525"/>
    <lineage>
        <taxon>Eukaryota</taxon>
        <taxon>Fungi</taxon>
        <taxon>Dikarya</taxon>
        <taxon>Basidiomycota</taxon>
        <taxon>Agaricomycotina</taxon>
        <taxon>Agaricomycetes</taxon>
        <taxon>Russulales</taxon>
        <taxon>Bondarzewiaceae</taxon>
        <taxon>Heterobasidion</taxon>
        <taxon>Heterobasidion annosum species complex</taxon>
    </lineage>
</organism>
<protein>
    <recommendedName>
        <fullName evidence="4">BTB domain-containing protein</fullName>
    </recommendedName>
</protein>
<dbReference type="EMBL" id="KI925458">
    <property type="protein sequence ID" value="ETW82165.1"/>
    <property type="molecule type" value="Genomic_DNA"/>
</dbReference>
<dbReference type="InParanoid" id="W4K9Z2"/>
<feature type="region of interest" description="Disordered" evidence="1">
    <location>
        <begin position="1"/>
        <end position="38"/>
    </location>
</feature>
<evidence type="ECO:0000313" key="3">
    <source>
        <dbReference type="Proteomes" id="UP000030671"/>
    </source>
</evidence>
<evidence type="ECO:0000256" key="1">
    <source>
        <dbReference type="SAM" id="MobiDB-lite"/>
    </source>
</evidence>
<proteinExistence type="predicted"/>
<keyword evidence="3" id="KW-1185">Reference proteome</keyword>
<dbReference type="KEGG" id="hir:HETIRDRAFT_427288"/>
<dbReference type="AlphaFoldDB" id="W4K9Z2"/>
<reference evidence="2 3" key="1">
    <citation type="journal article" date="2012" name="New Phytol.">
        <title>Insight into trade-off between wood decay and parasitism from the genome of a fungal forest pathogen.</title>
        <authorList>
            <person name="Olson A."/>
            <person name="Aerts A."/>
            <person name="Asiegbu F."/>
            <person name="Belbahri L."/>
            <person name="Bouzid O."/>
            <person name="Broberg A."/>
            <person name="Canback B."/>
            <person name="Coutinho P.M."/>
            <person name="Cullen D."/>
            <person name="Dalman K."/>
            <person name="Deflorio G."/>
            <person name="van Diepen L.T."/>
            <person name="Dunand C."/>
            <person name="Duplessis S."/>
            <person name="Durling M."/>
            <person name="Gonthier P."/>
            <person name="Grimwood J."/>
            <person name="Fossdal C.G."/>
            <person name="Hansson D."/>
            <person name="Henrissat B."/>
            <person name="Hietala A."/>
            <person name="Himmelstrand K."/>
            <person name="Hoffmeister D."/>
            <person name="Hogberg N."/>
            <person name="James T.Y."/>
            <person name="Karlsson M."/>
            <person name="Kohler A."/>
            <person name="Kues U."/>
            <person name="Lee Y.H."/>
            <person name="Lin Y.C."/>
            <person name="Lind M."/>
            <person name="Lindquist E."/>
            <person name="Lombard V."/>
            <person name="Lucas S."/>
            <person name="Lunden K."/>
            <person name="Morin E."/>
            <person name="Murat C."/>
            <person name="Park J."/>
            <person name="Raffaello T."/>
            <person name="Rouze P."/>
            <person name="Salamov A."/>
            <person name="Schmutz J."/>
            <person name="Solheim H."/>
            <person name="Stahlberg J."/>
            <person name="Velez H."/>
            <person name="de Vries R.P."/>
            <person name="Wiebenga A."/>
            <person name="Woodward S."/>
            <person name="Yakovlev I."/>
            <person name="Garbelotto M."/>
            <person name="Martin F."/>
            <person name="Grigoriev I.V."/>
            <person name="Stenlid J."/>
        </authorList>
    </citation>
    <scope>NUCLEOTIDE SEQUENCE [LARGE SCALE GENOMIC DNA]</scope>
    <source>
        <strain evidence="2 3">TC 32-1</strain>
    </source>
</reference>
<dbReference type="Proteomes" id="UP000030671">
    <property type="component" value="Unassembled WGS sequence"/>
</dbReference>
<dbReference type="RefSeq" id="XP_009546720.1">
    <property type="nucleotide sequence ID" value="XM_009548425.1"/>
</dbReference>
<dbReference type="HOGENOM" id="CLU_2015563_0_0_1"/>
<dbReference type="OrthoDB" id="3193844at2759"/>
<accession>W4K9Z2</accession>
<evidence type="ECO:0000313" key="2">
    <source>
        <dbReference type="EMBL" id="ETW82165.1"/>
    </source>
</evidence>
<gene>
    <name evidence="2" type="ORF">HETIRDRAFT_427288</name>
</gene>
<evidence type="ECO:0008006" key="4">
    <source>
        <dbReference type="Google" id="ProtNLM"/>
    </source>
</evidence>